<organism evidence="8 9">
    <name type="scientific">Sulfuricella denitrificans (strain DSM 22764 / NBRC 105220 / skB26)</name>
    <dbReference type="NCBI Taxonomy" id="1163617"/>
    <lineage>
        <taxon>Bacteria</taxon>
        <taxon>Pseudomonadati</taxon>
        <taxon>Pseudomonadota</taxon>
        <taxon>Betaproteobacteria</taxon>
        <taxon>Nitrosomonadales</taxon>
        <taxon>Sulfuricellaceae</taxon>
        <taxon>Sulfuricella</taxon>
    </lineage>
</organism>
<comment type="subunit">
    <text evidence="2 5">Homopentamer.</text>
</comment>
<dbReference type="HOGENOM" id="CLU_015182_6_0_4"/>
<dbReference type="GO" id="GO:0071973">
    <property type="term" value="P:bacterial-type flagellum-dependent cell motility"/>
    <property type="evidence" value="ECO:0007669"/>
    <property type="project" value="TreeGrafter"/>
</dbReference>
<evidence type="ECO:0000313" key="8">
    <source>
        <dbReference type="EMBL" id="BAN35469.1"/>
    </source>
</evidence>
<feature type="domain" description="Flagellar hook-associated protein 2 C-terminal" evidence="7">
    <location>
        <begin position="240"/>
        <end position="540"/>
    </location>
</feature>
<comment type="function">
    <text evidence="5">Required for morphogenesis and for the elongation of the flagellar filament by facilitating polymerization of the flagellin monomers at the tip of growing filament. Forms a capping structure, which prevents flagellin subunits (transported through the central channel of the flagellum) from leaking out without polymerization at the distal end.</text>
</comment>
<evidence type="ECO:0000259" key="7">
    <source>
        <dbReference type="Pfam" id="PF07195"/>
    </source>
</evidence>
<dbReference type="Proteomes" id="UP000015559">
    <property type="component" value="Chromosome"/>
</dbReference>
<dbReference type="Pfam" id="PF02465">
    <property type="entry name" value="FliD_N"/>
    <property type="match status" value="1"/>
</dbReference>
<evidence type="ECO:0000259" key="6">
    <source>
        <dbReference type="Pfam" id="PF02465"/>
    </source>
</evidence>
<keyword evidence="5" id="KW-0964">Secreted</keyword>
<dbReference type="KEGG" id="sdr:SCD_n01648"/>
<protein>
    <recommendedName>
        <fullName evidence="5">Flagellar hook-associated protein 2</fullName>
        <shortName evidence="5">HAP2</shortName>
    </recommendedName>
    <alternativeName>
        <fullName evidence="5">Flagellar cap protein</fullName>
    </alternativeName>
</protein>
<name>S6ALB1_SULDS</name>
<evidence type="ECO:0000256" key="3">
    <source>
        <dbReference type="ARBA" id="ARBA00023054"/>
    </source>
</evidence>
<keyword evidence="9" id="KW-1185">Reference proteome</keyword>
<feature type="domain" description="Flagellar hook-associated protein 2 N-terminal" evidence="6">
    <location>
        <begin position="6"/>
        <end position="102"/>
    </location>
</feature>
<keyword evidence="4 5" id="KW-0975">Bacterial flagellum</keyword>
<keyword evidence="8" id="KW-0282">Flagellum</keyword>
<evidence type="ECO:0000256" key="4">
    <source>
        <dbReference type="ARBA" id="ARBA00023143"/>
    </source>
</evidence>
<dbReference type="STRING" id="1163617.SCD_n01648"/>
<keyword evidence="8" id="KW-0969">Cilium</keyword>
<dbReference type="GO" id="GO:0007155">
    <property type="term" value="P:cell adhesion"/>
    <property type="evidence" value="ECO:0007669"/>
    <property type="project" value="InterPro"/>
</dbReference>
<dbReference type="InterPro" id="IPR010809">
    <property type="entry name" value="FliD_C"/>
</dbReference>
<accession>S6ALB1</accession>
<gene>
    <name evidence="8" type="ORF">SCD_n01648</name>
</gene>
<dbReference type="GO" id="GO:0005576">
    <property type="term" value="C:extracellular region"/>
    <property type="evidence" value="ECO:0007669"/>
    <property type="project" value="UniProtKB-SubCell"/>
</dbReference>
<reference evidence="8 9" key="1">
    <citation type="journal article" date="2012" name="Appl. Environ. Microbiol.">
        <title>Draft genome sequence of a psychrotolerant sulfur-oxidizing bacterium, Sulfuricella denitrificans skB26, and proteomic insights into cold adaptation.</title>
        <authorList>
            <person name="Watanabe T."/>
            <person name="Kojima H."/>
            <person name="Fukui M."/>
        </authorList>
    </citation>
    <scope>NUCLEOTIDE SEQUENCE [LARGE SCALE GENOMIC DNA]</scope>
    <source>
        <strain evidence="9">skB26</strain>
    </source>
</reference>
<dbReference type="GO" id="GO:0009421">
    <property type="term" value="C:bacterial-type flagellum filament cap"/>
    <property type="evidence" value="ECO:0007669"/>
    <property type="project" value="InterPro"/>
</dbReference>
<dbReference type="EMBL" id="AP013066">
    <property type="protein sequence ID" value="BAN35469.1"/>
    <property type="molecule type" value="Genomic_DNA"/>
</dbReference>
<dbReference type="OrthoDB" id="9810816at2"/>
<evidence type="ECO:0000256" key="5">
    <source>
        <dbReference type="RuleBase" id="RU362066"/>
    </source>
</evidence>
<sequence length="559" mass="57163">MAVSASSLDVAGIVSQLMQVEQKPLVALNTKEANYQAKISAFGSIKSAVAKFQTAVQSLNDPAKFNSNTANSTDPTVMDASASDSAAIGSHSIEVLKLAQAQKLVAPGQSNAVSEIGVGTISFDFGTITDAATPTFDAVTGKYAGPGVTFASSNAIKTITIDSAHNTLEGIRDAINGGNVGITASIVNDGGDSPYRLVLSSISSGKTQSLKISVSGDAALSNLLANDPTGTQNMSEVATAQNAELKVDGVFVSKTTNTVDDVLQGVSLKLQKAGTSTLSVARDTVTMKSSVQGFVTAFNDMNNTLNSLSAYDPATKTAGILQSDSSVRTIMGQMRSMMVTPISGLTGTNTTLYSIGIKTQKDGSLSLDANKLQNAIDTNFKDIAGIFTALGSPSDSQIKFVSSSANTQTGTYAINASNLGTASSSAAGTIGGATAEGGVQTLSGAIGTSASGLQIQILGGATGDRGTVTFTRGYADQLNGLLSKFLANDGVIASRTAGLNQSVKNIGSSRDALNIRLARLQANYTKQFSALNTMMSQMQSTSDALTQQLANLPGIKASL</sequence>
<comment type="similarity">
    <text evidence="1 5">Belongs to the FliD family.</text>
</comment>
<dbReference type="InterPro" id="IPR040026">
    <property type="entry name" value="FliD"/>
</dbReference>
<dbReference type="AlphaFoldDB" id="S6ALB1"/>
<dbReference type="InterPro" id="IPR003481">
    <property type="entry name" value="FliD_N"/>
</dbReference>
<proteinExistence type="inferred from homology"/>
<evidence type="ECO:0000256" key="2">
    <source>
        <dbReference type="ARBA" id="ARBA00011255"/>
    </source>
</evidence>
<evidence type="ECO:0000313" key="9">
    <source>
        <dbReference type="Proteomes" id="UP000015559"/>
    </source>
</evidence>
<comment type="subcellular location">
    <subcellularLocation>
        <location evidence="5">Secreted</location>
    </subcellularLocation>
    <subcellularLocation>
        <location evidence="5">Bacterial flagellum</location>
    </subcellularLocation>
</comment>
<dbReference type="RefSeq" id="WP_009205574.1">
    <property type="nucleotide sequence ID" value="NC_022357.1"/>
</dbReference>
<dbReference type="PANTHER" id="PTHR30288:SF0">
    <property type="entry name" value="FLAGELLAR HOOK-ASSOCIATED PROTEIN 2"/>
    <property type="match status" value="1"/>
</dbReference>
<dbReference type="eggNOG" id="COG1345">
    <property type="taxonomic scope" value="Bacteria"/>
</dbReference>
<dbReference type="GO" id="GO:0009424">
    <property type="term" value="C:bacterial-type flagellum hook"/>
    <property type="evidence" value="ECO:0007669"/>
    <property type="project" value="UniProtKB-UniRule"/>
</dbReference>
<keyword evidence="8" id="KW-0966">Cell projection</keyword>
<dbReference type="PANTHER" id="PTHR30288">
    <property type="entry name" value="FLAGELLAR CAP/ASSEMBLY PROTEIN FLID"/>
    <property type="match status" value="1"/>
</dbReference>
<keyword evidence="3" id="KW-0175">Coiled coil</keyword>
<evidence type="ECO:0000256" key="1">
    <source>
        <dbReference type="ARBA" id="ARBA00009764"/>
    </source>
</evidence>
<dbReference type="Pfam" id="PF07195">
    <property type="entry name" value="FliD_C"/>
    <property type="match status" value="1"/>
</dbReference>